<evidence type="ECO:0000259" key="7">
    <source>
        <dbReference type="PROSITE" id="PS50112"/>
    </source>
</evidence>
<dbReference type="InterPro" id="IPR000700">
    <property type="entry name" value="PAS-assoc_C"/>
</dbReference>
<dbReference type="PROSITE" id="PS50109">
    <property type="entry name" value="HIS_KIN"/>
    <property type="match status" value="1"/>
</dbReference>
<dbReference type="NCBIfam" id="TIGR00229">
    <property type="entry name" value="sensory_box"/>
    <property type="match status" value="2"/>
</dbReference>
<dbReference type="SUPFAM" id="SSF47384">
    <property type="entry name" value="Homodimeric domain of signal transducing histidine kinase"/>
    <property type="match status" value="1"/>
</dbReference>
<dbReference type="FunFam" id="3.30.450.20:FF:000099">
    <property type="entry name" value="Sensory box sensor histidine kinase"/>
    <property type="match status" value="1"/>
</dbReference>
<dbReference type="Gene3D" id="3.30.450.20">
    <property type="entry name" value="PAS domain"/>
    <property type="match status" value="3"/>
</dbReference>
<gene>
    <name evidence="9" type="ORF">H7965_08190</name>
</gene>
<dbReference type="Pfam" id="PF02518">
    <property type="entry name" value="HATPase_c"/>
    <property type="match status" value="1"/>
</dbReference>
<dbReference type="InterPro" id="IPR035965">
    <property type="entry name" value="PAS-like_dom_sf"/>
</dbReference>
<keyword evidence="10" id="KW-1185">Reference proteome</keyword>
<dbReference type="SUPFAM" id="SSF55874">
    <property type="entry name" value="ATPase domain of HSP90 chaperone/DNA topoisomerase II/histidine kinase"/>
    <property type="match status" value="1"/>
</dbReference>
<evidence type="ECO:0000313" key="10">
    <source>
        <dbReference type="Proteomes" id="UP000600101"/>
    </source>
</evidence>
<feature type="domain" description="Histidine kinase" evidence="5">
    <location>
        <begin position="459"/>
        <end position="679"/>
    </location>
</feature>
<feature type="domain" description="Response regulatory" evidence="6">
    <location>
        <begin position="703"/>
        <end position="819"/>
    </location>
</feature>
<dbReference type="Pfam" id="PF08448">
    <property type="entry name" value="PAS_4"/>
    <property type="match status" value="1"/>
</dbReference>
<dbReference type="PRINTS" id="PR00344">
    <property type="entry name" value="BCTRLSENSOR"/>
</dbReference>
<dbReference type="Gene3D" id="1.10.287.130">
    <property type="match status" value="1"/>
</dbReference>
<dbReference type="InterPro" id="IPR001789">
    <property type="entry name" value="Sig_transdc_resp-reg_receiver"/>
</dbReference>
<dbReference type="PANTHER" id="PTHR43065">
    <property type="entry name" value="SENSOR HISTIDINE KINASE"/>
    <property type="match status" value="1"/>
</dbReference>
<proteinExistence type="predicted"/>
<dbReference type="CDD" id="cd18161">
    <property type="entry name" value="REC_hyHK_blue-like"/>
    <property type="match status" value="1"/>
</dbReference>
<dbReference type="PANTHER" id="PTHR43065:SF42">
    <property type="entry name" value="TWO-COMPONENT SENSOR PPRA"/>
    <property type="match status" value="1"/>
</dbReference>
<evidence type="ECO:0000313" key="9">
    <source>
        <dbReference type="EMBL" id="MBC4015304.1"/>
    </source>
</evidence>
<evidence type="ECO:0000256" key="1">
    <source>
        <dbReference type="ARBA" id="ARBA00000085"/>
    </source>
</evidence>
<dbReference type="SMART" id="SM00091">
    <property type="entry name" value="PAS"/>
    <property type="match status" value="3"/>
</dbReference>
<evidence type="ECO:0000259" key="6">
    <source>
        <dbReference type="PROSITE" id="PS50110"/>
    </source>
</evidence>
<evidence type="ECO:0000256" key="2">
    <source>
        <dbReference type="ARBA" id="ARBA00012438"/>
    </source>
</evidence>
<dbReference type="InterPro" id="IPR013656">
    <property type="entry name" value="PAS_4"/>
</dbReference>
<dbReference type="EC" id="2.7.13.3" evidence="2"/>
<keyword evidence="3 4" id="KW-0597">Phosphoprotein</keyword>
<dbReference type="PROSITE" id="PS50110">
    <property type="entry name" value="RESPONSE_REGULATORY"/>
    <property type="match status" value="1"/>
</dbReference>
<dbReference type="CDD" id="cd00082">
    <property type="entry name" value="HisKA"/>
    <property type="match status" value="1"/>
</dbReference>
<feature type="domain" description="PAS" evidence="7">
    <location>
        <begin position="335"/>
        <end position="390"/>
    </location>
</feature>
<dbReference type="EMBL" id="JACOMF010000007">
    <property type="protein sequence ID" value="MBC4015304.1"/>
    <property type="molecule type" value="Genomic_DNA"/>
</dbReference>
<dbReference type="Gene3D" id="3.30.565.10">
    <property type="entry name" value="Histidine kinase-like ATPase, C-terminal domain"/>
    <property type="match status" value="1"/>
</dbReference>
<dbReference type="InterPro" id="IPR005467">
    <property type="entry name" value="His_kinase_dom"/>
</dbReference>
<dbReference type="Pfam" id="PF08447">
    <property type="entry name" value="PAS_3"/>
    <property type="match status" value="2"/>
</dbReference>
<dbReference type="Pfam" id="PF00072">
    <property type="entry name" value="Response_reg"/>
    <property type="match status" value="1"/>
</dbReference>
<dbReference type="Proteomes" id="UP000600101">
    <property type="component" value="Unassembled WGS sequence"/>
</dbReference>
<name>A0A9X0QWV6_9PROT</name>
<dbReference type="InterPro" id="IPR011006">
    <property type="entry name" value="CheY-like_superfamily"/>
</dbReference>
<dbReference type="InterPro" id="IPR003594">
    <property type="entry name" value="HATPase_dom"/>
</dbReference>
<evidence type="ECO:0000256" key="4">
    <source>
        <dbReference type="PROSITE-ProRule" id="PRU00169"/>
    </source>
</evidence>
<dbReference type="InterPro" id="IPR004358">
    <property type="entry name" value="Sig_transdc_His_kin-like_C"/>
</dbReference>
<dbReference type="InterPro" id="IPR036890">
    <property type="entry name" value="HATPase_C_sf"/>
</dbReference>
<comment type="catalytic activity">
    <reaction evidence="1">
        <text>ATP + protein L-histidine = ADP + protein N-phospho-L-histidine.</text>
        <dbReference type="EC" id="2.7.13.3"/>
    </reaction>
</comment>
<dbReference type="InterPro" id="IPR000014">
    <property type="entry name" value="PAS"/>
</dbReference>
<sequence length="826" mass="89805">MPSQQPPAPAPAEGHGDFLAHGGATGALLRQYDWSTSPLGPPSGWPAALRTVIDLILDSRQPMVVAWGPELGILYNDAYGEVLRARHPRALGQPFQQVWSEIWDEILPLIRRTLAGKATLADNLLLATERNGRREESWYDFSFSPLRDAAGQVIGLFCVCAETTWRVLADRARAETEAALRESENRFRSLADDAPVMIWTTDATGHCIWFNRRWIEFTGRDAQNDLGFGWLAAAHPEDHARAESTFIAANASAADFTVEYRLRHRHGDWRWVLATAAARRGPGGEFLGYIGSVIDISERHAAEVAAHALNDALEARVAERTEERDRLWRISRDLMVVADFDGGVRAVNPAWTAVLGWTKAELHRTNLFTLLHPDDLGPARQETARLAAGHTTRHFETRCRHKDGNWRWISWMAAAEEGLVHGVGRDVTAEREATEALRATEEQLRQAQKMEALGQLTGGIAHDFNNLLTGIIGSLTLMQRRVAAGRAVEAERYVEAATQSARRAAALTQRLLAFARRQPLDPRPVDAARLLEDMAELLRRTIGPAIALEIGAEPGIWPILCDPSQLENVVLNLAINARDAMPDGGHLCIGLRNASLPAGGELAAGDYLCLDVIDTGAGMTPAVMARAFDPFFTTKPIGQGTGLGLSMVYGFARQSGGVVRLHSRPEKGTTVTLLLPRHRGGMPAEPALATAGDGQCHAQGNETVLVVEDEAVVLDVLTEVLHDLGYRTLHATDGPAGLEILRGAERLDLLVTDVGLPGGMNGRQLADQARLLRPGLKVLFVTGYAEAATLGTGSLEPGMALLTKPFSVETLAERIRDMVGGATRPG</sequence>
<feature type="modified residue" description="4-aspartylphosphate" evidence="4">
    <location>
        <position position="753"/>
    </location>
</feature>
<dbReference type="Pfam" id="PF00512">
    <property type="entry name" value="HisKA"/>
    <property type="match status" value="1"/>
</dbReference>
<dbReference type="SMART" id="SM00448">
    <property type="entry name" value="REC"/>
    <property type="match status" value="1"/>
</dbReference>
<accession>A0A9X0QWV6</accession>
<dbReference type="InterPro" id="IPR013655">
    <property type="entry name" value="PAS_fold_3"/>
</dbReference>
<dbReference type="Gene3D" id="3.40.50.2300">
    <property type="match status" value="1"/>
</dbReference>
<dbReference type="SMART" id="SM00387">
    <property type="entry name" value="HATPase_c"/>
    <property type="match status" value="1"/>
</dbReference>
<dbReference type="PROSITE" id="PS50112">
    <property type="entry name" value="PAS"/>
    <property type="match status" value="2"/>
</dbReference>
<dbReference type="InterPro" id="IPR036097">
    <property type="entry name" value="HisK_dim/P_sf"/>
</dbReference>
<dbReference type="InterPro" id="IPR003661">
    <property type="entry name" value="HisK_dim/P_dom"/>
</dbReference>
<dbReference type="GO" id="GO:0000155">
    <property type="term" value="F:phosphorelay sensor kinase activity"/>
    <property type="evidence" value="ECO:0007669"/>
    <property type="project" value="InterPro"/>
</dbReference>
<feature type="domain" description="PAC" evidence="8">
    <location>
        <begin position="256"/>
        <end position="308"/>
    </location>
</feature>
<dbReference type="AlphaFoldDB" id="A0A9X0QWV6"/>
<dbReference type="PROSITE" id="PS50113">
    <property type="entry name" value="PAC"/>
    <property type="match status" value="1"/>
</dbReference>
<feature type="domain" description="PAS" evidence="7">
    <location>
        <begin position="183"/>
        <end position="246"/>
    </location>
</feature>
<organism evidence="9 10">
    <name type="scientific">Siccirubricoccus deserti</name>
    <dbReference type="NCBI Taxonomy" id="2013562"/>
    <lineage>
        <taxon>Bacteria</taxon>
        <taxon>Pseudomonadati</taxon>
        <taxon>Pseudomonadota</taxon>
        <taxon>Alphaproteobacteria</taxon>
        <taxon>Acetobacterales</taxon>
        <taxon>Roseomonadaceae</taxon>
        <taxon>Siccirubricoccus</taxon>
    </lineage>
</organism>
<dbReference type="CDD" id="cd00130">
    <property type="entry name" value="PAS"/>
    <property type="match status" value="2"/>
</dbReference>
<dbReference type="InterPro" id="IPR001610">
    <property type="entry name" value="PAC"/>
</dbReference>
<protein>
    <recommendedName>
        <fullName evidence="2">histidine kinase</fullName>
        <ecNumber evidence="2">2.7.13.3</ecNumber>
    </recommendedName>
</protein>
<dbReference type="SUPFAM" id="SSF55785">
    <property type="entry name" value="PYP-like sensor domain (PAS domain)"/>
    <property type="match status" value="3"/>
</dbReference>
<evidence type="ECO:0000256" key="3">
    <source>
        <dbReference type="ARBA" id="ARBA00022553"/>
    </source>
</evidence>
<evidence type="ECO:0000259" key="8">
    <source>
        <dbReference type="PROSITE" id="PS50113"/>
    </source>
</evidence>
<dbReference type="SMART" id="SM00086">
    <property type="entry name" value="PAC"/>
    <property type="match status" value="3"/>
</dbReference>
<comment type="caution">
    <text evidence="9">The sequence shown here is derived from an EMBL/GenBank/DDBJ whole genome shotgun (WGS) entry which is preliminary data.</text>
</comment>
<dbReference type="SUPFAM" id="SSF52172">
    <property type="entry name" value="CheY-like"/>
    <property type="match status" value="1"/>
</dbReference>
<dbReference type="SMART" id="SM00388">
    <property type="entry name" value="HisKA"/>
    <property type="match status" value="1"/>
</dbReference>
<evidence type="ECO:0000259" key="5">
    <source>
        <dbReference type="PROSITE" id="PS50109"/>
    </source>
</evidence>
<reference evidence="9" key="1">
    <citation type="submission" date="2020-08" db="EMBL/GenBank/DDBJ databases">
        <authorList>
            <person name="Hu Y."/>
            <person name="Nguyen S.V."/>
            <person name="Li F."/>
            <person name="Fanning S."/>
        </authorList>
    </citation>
    <scope>NUCLEOTIDE SEQUENCE</scope>
    <source>
        <strain evidence="9">SYSU D8009</strain>
    </source>
</reference>